<dbReference type="InterPro" id="IPR000832">
    <property type="entry name" value="GPCR_2_secretin-like"/>
</dbReference>
<evidence type="ECO:0000256" key="6">
    <source>
        <dbReference type="ARBA" id="ARBA00022989"/>
    </source>
</evidence>
<dbReference type="PANTHER" id="PTHR12011:SF347">
    <property type="entry name" value="FI21270P1-RELATED"/>
    <property type="match status" value="1"/>
</dbReference>
<evidence type="ECO:0000256" key="10">
    <source>
        <dbReference type="ARBA" id="ARBA00023224"/>
    </source>
</evidence>
<protein>
    <submittedName>
        <fullName evidence="15">Brain-specific angiogenesis inhibitor 1-like</fullName>
    </submittedName>
</protein>
<dbReference type="InterPro" id="IPR032471">
    <property type="entry name" value="AGRL2-4_GAIN_subdom_A"/>
</dbReference>
<name>A0ABM1DN77_PRICU</name>
<keyword evidence="5" id="KW-0677">Repeat</keyword>
<dbReference type="Pfam" id="PF01825">
    <property type="entry name" value="GPS"/>
    <property type="match status" value="1"/>
</dbReference>
<gene>
    <name evidence="15" type="primary">LOC106804645</name>
</gene>
<dbReference type="InterPro" id="IPR046338">
    <property type="entry name" value="GAIN_dom_sf"/>
</dbReference>
<keyword evidence="4" id="KW-0732">Signal</keyword>
<evidence type="ECO:0000256" key="5">
    <source>
        <dbReference type="ARBA" id="ARBA00022737"/>
    </source>
</evidence>
<dbReference type="InterPro" id="IPR036445">
    <property type="entry name" value="GPCR_2_extracell_dom_sf"/>
</dbReference>
<keyword evidence="6 11" id="KW-1133">Transmembrane helix</keyword>
<evidence type="ECO:0000256" key="2">
    <source>
        <dbReference type="ARBA" id="ARBA00022475"/>
    </source>
</evidence>
<accession>A0ABM1DN77</accession>
<dbReference type="InterPro" id="IPR001879">
    <property type="entry name" value="GPCR_2_extracellular_dom"/>
</dbReference>
<evidence type="ECO:0000256" key="8">
    <source>
        <dbReference type="ARBA" id="ARBA00023136"/>
    </source>
</evidence>
<dbReference type="Gene3D" id="2.60.220.50">
    <property type="match status" value="1"/>
</dbReference>
<dbReference type="InterPro" id="IPR008077">
    <property type="entry name" value="GPCR_2_brain_angio_inhib"/>
</dbReference>
<feature type="transmembrane region" description="Helical" evidence="11">
    <location>
        <begin position="387"/>
        <end position="409"/>
    </location>
</feature>
<reference evidence="15" key="1">
    <citation type="submission" date="2025-08" db="UniProtKB">
        <authorList>
            <consortium name="RefSeq"/>
        </authorList>
    </citation>
    <scope>IDENTIFICATION</scope>
</reference>
<keyword evidence="10" id="KW-0807">Transducer</keyword>
<dbReference type="Pfam" id="PF00002">
    <property type="entry name" value="7tm_2"/>
    <property type="match status" value="1"/>
</dbReference>
<keyword evidence="7" id="KW-0297">G-protein coupled receptor</keyword>
<keyword evidence="14" id="KW-1185">Reference proteome</keyword>
<feature type="transmembrane region" description="Helical" evidence="11">
    <location>
        <begin position="494"/>
        <end position="516"/>
    </location>
</feature>
<feature type="transmembrane region" description="Helical" evidence="11">
    <location>
        <begin position="536"/>
        <end position="556"/>
    </location>
</feature>
<keyword evidence="3 11" id="KW-0812">Transmembrane</keyword>
<dbReference type="PANTHER" id="PTHR12011">
    <property type="entry name" value="ADHESION G-PROTEIN COUPLED RECEPTOR"/>
    <property type="match status" value="1"/>
</dbReference>
<evidence type="ECO:0000313" key="15">
    <source>
        <dbReference type="RefSeq" id="XP_014661398.1"/>
    </source>
</evidence>
<evidence type="ECO:0000256" key="1">
    <source>
        <dbReference type="ARBA" id="ARBA00004651"/>
    </source>
</evidence>
<feature type="transmembrane region" description="Helical" evidence="11">
    <location>
        <begin position="607"/>
        <end position="631"/>
    </location>
</feature>
<dbReference type="PROSITE" id="PS50261">
    <property type="entry name" value="G_PROTEIN_RECEP_F2_4"/>
    <property type="match status" value="1"/>
</dbReference>
<keyword evidence="9" id="KW-0675">Receptor</keyword>
<dbReference type="Gene3D" id="1.20.1070.10">
    <property type="entry name" value="Rhodopsin 7-helix transmembrane proteins"/>
    <property type="match status" value="1"/>
</dbReference>
<evidence type="ECO:0000256" key="9">
    <source>
        <dbReference type="ARBA" id="ARBA00023170"/>
    </source>
</evidence>
<dbReference type="SMART" id="SM00303">
    <property type="entry name" value="GPS"/>
    <property type="match status" value="1"/>
</dbReference>
<feature type="domain" description="G-protein coupled receptors family 2 profile 1" evidence="12">
    <location>
        <begin position="1"/>
        <end position="61"/>
    </location>
</feature>
<evidence type="ECO:0000256" key="4">
    <source>
        <dbReference type="ARBA" id="ARBA00022729"/>
    </source>
</evidence>
<feature type="transmembrane region" description="Helical" evidence="11">
    <location>
        <begin position="577"/>
        <end position="595"/>
    </location>
</feature>
<feature type="transmembrane region" description="Helical" evidence="11">
    <location>
        <begin position="457"/>
        <end position="482"/>
    </location>
</feature>
<dbReference type="GeneID" id="106804645"/>
<feature type="transmembrane region" description="Helical" evidence="11">
    <location>
        <begin position="421"/>
        <end position="445"/>
    </location>
</feature>
<evidence type="ECO:0000256" key="7">
    <source>
        <dbReference type="ARBA" id="ARBA00023040"/>
    </source>
</evidence>
<proteinExistence type="predicted"/>
<evidence type="ECO:0000256" key="11">
    <source>
        <dbReference type="SAM" id="Phobius"/>
    </source>
</evidence>
<dbReference type="RefSeq" id="XP_014661398.1">
    <property type="nucleotide sequence ID" value="XM_014805912.1"/>
</dbReference>
<dbReference type="Proteomes" id="UP000695022">
    <property type="component" value="Unplaced"/>
</dbReference>
<keyword evidence="8 11" id="KW-0472">Membrane</keyword>
<dbReference type="Gene3D" id="1.25.40.610">
    <property type="match status" value="1"/>
</dbReference>
<dbReference type="InterPro" id="IPR017981">
    <property type="entry name" value="GPCR_2-like_7TM"/>
</dbReference>
<organism evidence="14 15">
    <name type="scientific">Priapulus caudatus</name>
    <name type="common">Priapulid worm</name>
    <dbReference type="NCBI Taxonomy" id="37621"/>
    <lineage>
        <taxon>Eukaryota</taxon>
        <taxon>Metazoa</taxon>
        <taxon>Ecdysozoa</taxon>
        <taxon>Scalidophora</taxon>
        <taxon>Priapulida</taxon>
        <taxon>Priapulimorpha</taxon>
        <taxon>Priapulimorphida</taxon>
        <taxon>Priapulidae</taxon>
        <taxon>Priapulus</taxon>
    </lineage>
</organism>
<comment type="subcellular location">
    <subcellularLocation>
        <location evidence="1">Cell membrane</location>
        <topology evidence="1">Multi-pass membrane protein</topology>
    </subcellularLocation>
</comment>
<keyword evidence="2" id="KW-1003">Cell membrane</keyword>
<dbReference type="Pfam" id="PF16489">
    <property type="entry name" value="GAIN"/>
    <property type="match status" value="1"/>
</dbReference>
<evidence type="ECO:0000256" key="3">
    <source>
        <dbReference type="ARBA" id="ARBA00022692"/>
    </source>
</evidence>
<dbReference type="InterPro" id="IPR000203">
    <property type="entry name" value="GPS"/>
</dbReference>
<feature type="domain" description="G-protein coupled receptors family 2 profile 2" evidence="13">
    <location>
        <begin position="385"/>
        <end position="633"/>
    </location>
</feature>
<evidence type="ECO:0000259" key="12">
    <source>
        <dbReference type="PROSITE" id="PS50227"/>
    </source>
</evidence>
<evidence type="ECO:0000313" key="14">
    <source>
        <dbReference type="Proteomes" id="UP000695022"/>
    </source>
</evidence>
<evidence type="ECO:0000259" key="13">
    <source>
        <dbReference type="PROSITE" id="PS50261"/>
    </source>
</evidence>
<dbReference type="PRINTS" id="PR01694">
    <property type="entry name" value="BAIPRECURSOR"/>
</dbReference>
<sequence>MEVCQGEVYDDVQWPQITIGDTASADCKPGYAGVATRYCGSDASGNATWSDPSYVKCSKDQLNTLLDQAEAMNDGYAESAPDAILDELATITTSNGEENTPGDLTLTVAILNSVTYYWDENTIGVTSKQEVKDFVSIVSDVSDLSQKDNWGQIDEEVSTSVKSLLTNMESLSKAVVSGIKPGDGPFSVTDDNLALYVEAATADKTTRRIEYADYIFPNSNMEPGWNWVTDSNTTVTIRGETLSAMVSEDWDEAKDAIVLTSTMYRTMHELLSCSKGTPTDVIVSFLVDVTTTIKHTDDLSAIRHQSLLPPAKLDFLHQKNLESLDFDNPVRMCSVLADNTSSAGDNWLQEGCKIIETGENHTVCECEQTGTFAIQLSDVVRYEELNIVTLIGAIICIVSSMLTIVYFMIRMSSANMDENNGHIVSLCVSLTLANGMFIAGVYIVPGDDVVCKLTTVALMYLYLVVFTCLIPLIVQPIVSITYDIHQTSKGSRSIMLWLIALTWVLPGIPTAFTAVFADITSLHGKLYCWLSLQTDLMWATIGPIIAIYAVSFVLFIGAVVRIYGSDNVLPRLTSRRATYWISGFWILFMLLYPTWQFGVIATNDNNVVIYHWLYGLLNSILGIFIFLYYAVLNPQINDAPDSVKGDDESIHHTDTVHLEDAFGSMKSLYEDRSRAFESHNRASAGDTPKYVITHPDLDMDGYFDISVTDTTRPEPYVASFPVGSCKYGEVHIKESWIPRAHLGPH</sequence>
<dbReference type="Gene3D" id="4.10.1240.10">
    <property type="entry name" value="GPCR, family 2, extracellular hormone receptor domain"/>
    <property type="match status" value="1"/>
</dbReference>
<dbReference type="PROSITE" id="PS50227">
    <property type="entry name" value="G_PROTEIN_RECEP_F2_3"/>
    <property type="match status" value="1"/>
</dbReference>